<comment type="cofactor">
    <cofactor evidence="1">
        <name>FAD</name>
        <dbReference type="ChEBI" id="CHEBI:57692"/>
    </cofactor>
</comment>
<dbReference type="EMBL" id="JABWGN010000014">
    <property type="protein sequence ID" value="NUW36236.1"/>
    <property type="molecule type" value="Genomic_DNA"/>
</dbReference>
<name>A0A7Y6IDN9_9ACTN</name>
<reference evidence="7 8" key="1">
    <citation type="submission" date="2020-06" db="EMBL/GenBank/DDBJ databases">
        <title>Nonomuraea sp. SMC257, a novel actinomycete isolated from soil.</title>
        <authorList>
            <person name="Chanama M."/>
        </authorList>
    </citation>
    <scope>NUCLEOTIDE SEQUENCE [LARGE SCALE GENOMIC DNA]</scope>
    <source>
        <strain evidence="7 8">SMC257</strain>
    </source>
</reference>
<dbReference type="PRINTS" id="PR00411">
    <property type="entry name" value="PNDRDTASEI"/>
</dbReference>
<keyword evidence="8" id="KW-1185">Reference proteome</keyword>
<keyword evidence="4" id="KW-0274">FAD</keyword>
<evidence type="ECO:0000313" key="7">
    <source>
        <dbReference type="EMBL" id="NUW36236.1"/>
    </source>
</evidence>
<gene>
    <name evidence="7" type="ORF">HTZ77_33210</name>
</gene>
<protein>
    <submittedName>
        <fullName evidence="7">FAD-dependent oxidoreductase</fullName>
    </submittedName>
</protein>
<dbReference type="InterPro" id="IPR051169">
    <property type="entry name" value="NADH-Q_oxidoreductase"/>
</dbReference>
<keyword evidence="3" id="KW-0285">Flavoprotein</keyword>
<evidence type="ECO:0000256" key="5">
    <source>
        <dbReference type="ARBA" id="ARBA00023002"/>
    </source>
</evidence>
<evidence type="ECO:0000256" key="1">
    <source>
        <dbReference type="ARBA" id="ARBA00001974"/>
    </source>
</evidence>
<dbReference type="PANTHER" id="PTHR42913">
    <property type="entry name" value="APOPTOSIS-INDUCING FACTOR 1"/>
    <property type="match status" value="1"/>
</dbReference>
<dbReference type="Proteomes" id="UP000586042">
    <property type="component" value="Unassembled WGS sequence"/>
</dbReference>
<comment type="similarity">
    <text evidence="2">Belongs to the NADH dehydrogenase family.</text>
</comment>
<evidence type="ECO:0000256" key="4">
    <source>
        <dbReference type="ARBA" id="ARBA00022827"/>
    </source>
</evidence>
<accession>A0A7Y6IDN9</accession>
<comment type="caution">
    <text evidence="7">The sequence shown here is derived from an EMBL/GenBank/DDBJ whole genome shotgun (WGS) entry which is preliminary data.</text>
</comment>
<evidence type="ECO:0000313" key="8">
    <source>
        <dbReference type="Proteomes" id="UP000586042"/>
    </source>
</evidence>
<proteinExistence type="inferred from homology"/>
<dbReference type="Pfam" id="PF07992">
    <property type="entry name" value="Pyr_redox_2"/>
    <property type="match status" value="1"/>
</dbReference>
<dbReference type="InterPro" id="IPR023753">
    <property type="entry name" value="FAD/NAD-binding_dom"/>
</dbReference>
<dbReference type="PRINTS" id="PR00368">
    <property type="entry name" value="FADPNR"/>
</dbReference>
<organism evidence="7 8">
    <name type="scientific">Nonomuraea montanisoli</name>
    <dbReference type="NCBI Taxonomy" id="2741721"/>
    <lineage>
        <taxon>Bacteria</taxon>
        <taxon>Bacillati</taxon>
        <taxon>Actinomycetota</taxon>
        <taxon>Actinomycetes</taxon>
        <taxon>Streptosporangiales</taxon>
        <taxon>Streptosporangiaceae</taxon>
        <taxon>Nonomuraea</taxon>
    </lineage>
</organism>
<evidence type="ECO:0000259" key="6">
    <source>
        <dbReference type="Pfam" id="PF07992"/>
    </source>
</evidence>
<keyword evidence="5" id="KW-0560">Oxidoreductase</keyword>
<dbReference type="GO" id="GO:0003955">
    <property type="term" value="F:NAD(P)H dehydrogenase (quinone) activity"/>
    <property type="evidence" value="ECO:0007669"/>
    <property type="project" value="TreeGrafter"/>
</dbReference>
<dbReference type="AlphaFoldDB" id="A0A7Y6IDN9"/>
<dbReference type="GO" id="GO:0019646">
    <property type="term" value="P:aerobic electron transport chain"/>
    <property type="evidence" value="ECO:0007669"/>
    <property type="project" value="TreeGrafter"/>
</dbReference>
<dbReference type="PANTHER" id="PTHR42913:SF3">
    <property type="entry name" value="64 KDA MITOCHONDRIAL NADH DEHYDROGENASE (EUROFUNG)"/>
    <property type="match status" value="1"/>
</dbReference>
<evidence type="ECO:0000256" key="3">
    <source>
        <dbReference type="ARBA" id="ARBA00022630"/>
    </source>
</evidence>
<sequence length="416" mass="45218">MMMDGKRQQRTGRPPHVVVVGGGFGGLSAVRELARAGARVTIVDHNAYTTFQPLLYQVATAAMAAGDVTYPLRAFAAKYPTVRVHPAGLGKLLLDQRQVELTDGAVLDYDYLVLGTGVSTNWLSIEGAEKNALPLYSVRDAKALRDRLQTCLEETALGRRPTTHVVVVGGGATGVEIAGSMAELRMRTIPLTYPEIEPEQTSITLVERFDYVLAPYKPHLREAAARDLREREVRLRLGATVASVEPDAVVLSDGTRLHSDVTVWALGVTAPKEVADCGLPQGKGGRIVVTERLNLSEHPEVFVVGDLALPPEPLPQLAQPAIQMGKHAGRQIVAAATGRPTVPFHYRDPGIMAIVGRCAAVVQLPNGFTFRGLPAWLAWIFLHVAYLLGGRNRTSVLVNFFWRYFGPRRSRASVAE</sequence>
<dbReference type="Gene3D" id="3.50.50.100">
    <property type="match status" value="1"/>
</dbReference>
<dbReference type="InterPro" id="IPR036188">
    <property type="entry name" value="FAD/NAD-bd_sf"/>
</dbReference>
<evidence type="ECO:0000256" key="2">
    <source>
        <dbReference type="ARBA" id="ARBA00005272"/>
    </source>
</evidence>
<feature type="domain" description="FAD/NAD(P)-binding" evidence="6">
    <location>
        <begin position="16"/>
        <end position="325"/>
    </location>
</feature>
<dbReference type="SUPFAM" id="SSF51905">
    <property type="entry name" value="FAD/NAD(P)-binding domain"/>
    <property type="match status" value="1"/>
</dbReference>